<dbReference type="EMBL" id="CAMXCT020006838">
    <property type="protein sequence ID" value="CAL1174258.1"/>
    <property type="molecule type" value="Genomic_DNA"/>
</dbReference>
<feature type="region of interest" description="Disordered" evidence="2">
    <location>
        <begin position="838"/>
        <end position="862"/>
    </location>
</feature>
<dbReference type="InterPro" id="IPR013103">
    <property type="entry name" value="RVT_2"/>
</dbReference>
<dbReference type="OrthoDB" id="425619at2759"/>
<comment type="caution">
    <text evidence="4">The sequence shown here is derived from an EMBL/GenBank/DDBJ whole genome shotgun (WGS) entry which is preliminary data.</text>
</comment>
<dbReference type="EMBL" id="CAMXCT010006838">
    <property type="protein sequence ID" value="CAI4020883.1"/>
    <property type="molecule type" value="Genomic_DNA"/>
</dbReference>
<feature type="compositionally biased region" description="Low complexity" evidence="2">
    <location>
        <begin position="1042"/>
        <end position="1054"/>
    </location>
</feature>
<dbReference type="Gene3D" id="4.10.60.10">
    <property type="entry name" value="Zinc finger, CCHC-type"/>
    <property type="match status" value="1"/>
</dbReference>
<feature type="compositionally biased region" description="Pro residues" evidence="2">
    <location>
        <begin position="1669"/>
        <end position="1678"/>
    </location>
</feature>
<dbReference type="GO" id="GO:0003676">
    <property type="term" value="F:nucleic acid binding"/>
    <property type="evidence" value="ECO:0007669"/>
    <property type="project" value="InterPro"/>
</dbReference>
<feature type="region of interest" description="Disordered" evidence="2">
    <location>
        <begin position="1652"/>
        <end position="1689"/>
    </location>
</feature>
<feature type="region of interest" description="Disordered" evidence="2">
    <location>
        <begin position="232"/>
        <end position="305"/>
    </location>
</feature>
<dbReference type="GO" id="GO:0008233">
    <property type="term" value="F:peptidase activity"/>
    <property type="evidence" value="ECO:0007669"/>
    <property type="project" value="UniProtKB-KW"/>
</dbReference>
<proteinExistence type="predicted"/>
<name>A0A9P1GTT5_9DINO</name>
<feature type="compositionally biased region" description="Acidic residues" evidence="2">
    <location>
        <begin position="283"/>
        <end position="298"/>
    </location>
</feature>
<evidence type="ECO:0000256" key="1">
    <source>
        <dbReference type="SAM" id="Coils"/>
    </source>
</evidence>
<reference evidence="4" key="1">
    <citation type="submission" date="2022-10" db="EMBL/GenBank/DDBJ databases">
        <authorList>
            <person name="Chen Y."/>
            <person name="Dougan E. K."/>
            <person name="Chan C."/>
            <person name="Rhodes N."/>
            <person name="Thang M."/>
        </authorList>
    </citation>
    <scope>NUCLEOTIDE SEQUENCE</scope>
</reference>
<feature type="compositionally biased region" description="Low complexity" evidence="2">
    <location>
        <begin position="233"/>
        <end position="263"/>
    </location>
</feature>
<keyword evidence="5" id="KW-0378">Hydrolase</keyword>
<evidence type="ECO:0000313" key="6">
    <source>
        <dbReference type="Proteomes" id="UP001152797"/>
    </source>
</evidence>
<feature type="compositionally biased region" description="Low complexity" evidence="2">
    <location>
        <begin position="651"/>
        <end position="663"/>
    </location>
</feature>
<evidence type="ECO:0000313" key="4">
    <source>
        <dbReference type="EMBL" id="CAI4020883.1"/>
    </source>
</evidence>
<dbReference type="GO" id="GO:0006508">
    <property type="term" value="P:proteolysis"/>
    <property type="evidence" value="ECO:0007669"/>
    <property type="project" value="UniProtKB-KW"/>
</dbReference>
<reference evidence="5 6" key="2">
    <citation type="submission" date="2024-05" db="EMBL/GenBank/DDBJ databases">
        <authorList>
            <person name="Chen Y."/>
            <person name="Shah S."/>
            <person name="Dougan E. K."/>
            <person name="Thang M."/>
            <person name="Chan C."/>
        </authorList>
    </citation>
    <scope>NUCLEOTIDE SEQUENCE [LARGE SCALE GENOMIC DNA]</scope>
</reference>
<dbReference type="InterPro" id="IPR036875">
    <property type="entry name" value="Znf_CCHC_sf"/>
</dbReference>
<keyword evidence="1" id="KW-0175">Coiled coil</keyword>
<feature type="compositionally biased region" description="Low complexity" evidence="2">
    <location>
        <begin position="369"/>
        <end position="381"/>
    </location>
</feature>
<keyword evidence="6" id="KW-1185">Reference proteome</keyword>
<accession>A0A9P1GTT5</accession>
<dbReference type="SUPFAM" id="SSF57756">
    <property type="entry name" value="Retrovirus zinc finger-like domains"/>
    <property type="match status" value="1"/>
</dbReference>
<dbReference type="GO" id="GO:0008270">
    <property type="term" value="F:zinc ion binding"/>
    <property type="evidence" value="ECO:0007669"/>
    <property type="project" value="InterPro"/>
</dbReference>
<sequence length="2556" mass="281118">MDDEKGSGAWSRVPTWDGDPKSWRAFKREMDWWLESLDVASTTKYNLAARWLLRQTGIVRQRGEEFSPSELAHQPEVTGRDPETGEDVVLTPADPLHGIRKLMSALESINGKTVLDKRGDLRNSFYLEMKRKPGERISEFCTRFRSAVADLRMEGVTLPSGELGWFLKQKLGLDAIRQQLLETALQGKETYEETEVEVLRLFRDLHVSDPLSRRVTEAPRNPVLNRFLAQQRGFPSRSSYPPSSAAASMSSGGSGKTSSTFASRNSTYRRPFPSSMRQANVTETEEDEAPEDEEEPTAEPEGGGNLEEVLQAEAEILATELEEALEDGVDADFIQSLEDSVESAAEALVTMREARHQLAEVKKDRGYGKVPPSGSAASSAKSKVDAKKSSGKYPCFDCGKPGHWAGDASCPNPGAGLGRKSARKPKSVKVVESLNTEHVVDVGLQEPQEVNEVLTVSKAYPNMSIGEALDHVPPGREVNAVHVGLAQDKRLVGALDSAGNRTVTGPQWLNTFIQALQTAPSDVQALVQCTPENETFRFGDGGTQVSRERHYLLPLLPPSWRGVGTQRWRKLGIDGVVELQMSTKEWLRRKLGSQTDIESQKGSHEHFLTERSLKASLVVHDFVDEDEADNVPTLVQDLRMTRRANSVFPTSSSPASSRPSSLARRSERECLTVTHGNAGKCGVHAKVAKIRSAPRRKIPMALFWTFALACAASRTSASPLSVPFSSKHTPVGDSGLGDDGSQKFAKVGFSEGAKGRQLLVWLQIKRDVIKEAQQKAVVAFQKGKAEDEARSLIGPRGGLPTLRQDLVRLAALLKVNVTDKMTVPEIKEAVRPSVELLKNQPKSKAQAPAEPRFKAPPAQLAKAPSVTRSSASSLPLEVQSQIQVQQKQFQEMMNQVAMALTQLHQGHGIQSQGAVTNQFDMAASDVMMADQCDDGMVPSQADWDRINAEGYQDLMEGEDSGVGSVNDAGPWELQQDLKRGQAKLIADAWNRHMADCKRVSQGRQEIRQVMLTEFEEEMRGYINDEPFVHAIDLSTSLSKSRSLSGSSFSSMSTSQPMTRTLKGSSLLKSPLSRLRGIQGKTEQRSMATPLVSEVYTNTQRVMKEAARRGHRVGTPMSLETGWNFLNKADREEAKRVVRSEKPLFLMLAFPCGPFSPLQRLNPSPRLRELQDQGRVLMDFALELAQIQLDGGRHYVLENPKPSGAWKGPRMLKFLASRAPAIVDFDQCRLGLRSRQGNLHRKPTRLVSSSFSVASKFEDQKCTRTHLHDPVIGGVAVTARAGHYPVQLAKCLVKGMEEEFNKGSLKGSEVLAVGHDEGEDDFAVSALPHFDSDSEIEEGIEQSVDEKIPASVKATVARLHENTGHRSNRRLARALTLAGAPAIVVRAAKEHKCSICLEKVPPKPQRPASLPHPRDVSDQVHCDLLEAVDSQDNKYVIIHALLAATVSANSVIGKEEMSLALGEALSAYNNDTNDSGVSPAQAALGKAPRLPGDVLTDIQGRLAEHDLVTKDNLFARQLALRETAKVAMTRLHFSRGLRRAELARNRSSTIADVPAPGDIVYFFRFQKYNNKLSGSRKRLSLRRWHGPALLVAVEKSSDGGDGANGYLSFKGQLTKCSLEHIRRASPMEQITTDTWRDAIEDAVCQAVHDMTLSGLPSDGRADPTDGIPATPAPSTPAPATPMLGAPSGGATLPAAVAQEQALSDLPPVQPQEVVGAVQASFEQGAIPSQVGSLSRRQSSEFPAGSFSRRQSAEFSAPATPLTNPLPSSSAMSQRMSTAIERVREMSGKRASEVAPEQLRLDVQQPEAELPDPSALQAGVSDGVHDALMMSKEEIFSVLEEDAAQVHPLVRLHAEACGDRLQPLDSVVRDHGTWRGDWQLPSQTEWSARQKLGCDWPCGQDDFNEAMAVQTARKEYFWSNMNEDQKEAYRKAADAGWNVWVANDAVEVLPDEEAARVRSDLKKKKEECKILTPRWVFTDKHDGLRTPQNNLELKANARLVVPGFKDVMSYGMRKDAPTASRTSQHLVFTLTASYHSARGWRLLSVDVKSAFMKGDPYLAGTRELFVENVKSRHGEPMLPFSAIGLAKVKKGVFGLSDAPRQWYLRLHRALTELGWIRSTMDAACWFLWGKSDSGERILLGVVLSHVDDLLCGGCKEALDSIMSLEAQLGFGTVERDSFVYCGKKVSQDEHGVVHVTMPEYHANLQPVSILPHRKRQPDAELTDGERRQLRAILGSLQWLVAQVRVDQGFALSTLQGEKPTIGTLLRANILVKNFKSTASFGLRFYPMSLKNCGIMVVSDASLGNVTKDSGTTGDVPTKVYSQASYVVLLAEEKLMKGETGRCCLLDARSHRLQRVCRSTFAAELLGTEEAFDVGQYCRGLLASISGYPLEMRHVDTILDAIPLTVVVDAKDVFDKCLSDTPSYGSQKSLAFTVAWIRTMLRRPNTSLRWTSTENMFVDGGTKEMDLEHMREILTSGEWCPKYTTKFIKQSSKGGKTKPLTLTSSTAELPGQLLSESHAIFPYLHRLGETPGWHFEDRLVMQVARNANPKALVRLIPAY</sequence>
<organism evidence="4">
    <name type="scientific">Cladocopium goreaui</name>
    <dbReference type="NCBI Taxonomy" id="2562237"/>
    <lineage>
        <taxon>Eukaryota</taxon>
        <taxon>Sar</taxon>
        <taxon>Alveolata</taxon>
        <taxon>Dinophyceae</taxon>
        <taxon>Suessiales</taxon>
        <taxon>Symbiodiniaceae</taxon>
        <taxon>Cladocopium</taxon>
    </lineage>
</organism>
<evidence type="ECO:0000259" key="3">
    <source>
        <dbReference type="Pfam" id="PF07727"/>
    </source>
</evidence>
<feature type="domain" description="Reverse transcriptase Ty1/copia-type" evidence="3">
    <location>
        <begin position="1962"/>
        <end position="2152"/>
    </location>
</feature>
<keyword evidence="5" id="KW-0645">Protease</keyword>
<gene>
    <name evidence="4" type="ORF">C1SCF055_LOCUS45263</name>
</gene>
<evidence type="ECO:0000313" key="5">
    <source>
        <dbReference type="EMBL" id="CAL4808195.1"/>
    </source>
</evidence>
<dbReference type="EMBL" id="CAMXCT030006838">
    <property type="protein sequence ID" value="CAL4808195.1"/>
    <property type="molecule type" value="Genomic_DNA"/>
</dbReference>
<feature type="region of interest" description="Disordered" evidence="2">
    <location>
        <begin position="64"/>
        <end position="86"/>
    </location>
</feature>
<feature type="compositionally biased region" description="Polar residues" evidence="2">
    <location>
        <begin position="1728"/>
        <end position="1739"/>
    </location>
</feature>
<feature type="region of interest" description="Disordered" evidence="2">
    <location>
        <begin position="1727"/>
        <end position="1775"/>
    </location>
</feature>
<protein>
    <submittedName>
        <fullName evidence="5">Copia protein (Gag-int-pol protein) [Cleaved into: Copia VLP protein Copia protease ]</fullName>
    </submittedName>
</protein>
<feature type="region of interest" description="Disordered" evidence="2">
    <location>
        <begin position="364"/>
        <end position="390"/>
    </location>
</feature>
<feature type="region of interest" description="Disordered" evidence="2">
    <location>
        <begin position="1042"/>
        <end position="1061"/>
    </location>
</feature>
<feature type="coiled-coil region" evidence="1">
    <location>
        <begin position="307"/>
        <end position="364"/>
    </location>
</feature>
<evidence type="ECO:0000256" key="2">
    <source>
        <dbReference type="SAM" id="MobiDB-lite"/>
    </source>
</evidence>
<feature type="compositionally biased region" description="Polar residues" evidence="2">
    <location>
        <begin position="1759"/>
        <end position="1775"/>
    </location>
</feature>
<dbReference type="Proteomes" id="UP001152797">
    <property type="component" value="Unassembled WGS sequence"/>
</dbReference>
<dbReference type="Pfam" id="PF07727">
    <property type="entry name" value="RVT_2"/>
    <property type="match status" value="1"/>
</dbReference>
<feature type="region of interest" description="Disordered" evidence="2">
    <location>
        <begin position="645"/>
        <end position="666"/>
    </location>
</feature>